<dbReference type="Proteomes" id="UP000682733">
    <property type="component" value="Unassembled WGS sequence"/>
</dbReference>
<feature type="non-terminal residue" evidence="2">
    <location>
        <position position="1"/>
    </location>
</feature>
<organism evidence="2 3">
    <name type="scientific">Didymodactylos carnosus</name>
    <dbReference type="NCBI Taxonomy" id="1234261"/>
    <lineage>
        <taxon>Eukaryota</taxon>
        <taxon>Metazoa</taxon>
        <taxon>Spiralia</taxon>
        <taxon>Gnathifera</taxon>
        <taxon>Rotifera</taxon>
        <taxon>Eurotatoria</taxon>
        <taxon>Bdelloidea</taxon>
        <taxon>Philodinida</taxon>
        <taxon>Philodinidae</taxon>
        <taxon>Didymodactylos</taxon>
    </lineage>
</organism>
<evidence type="ECO:0000313" key="3">
    <source>
        <dbReference type="Proteomes" id="UP000682733"/>
    </source>
</evidence>
<protein>
    <submittedName>
        <fullName evidence="2">Uncharacterized protein</fullName>
    </submittedName>
</protein>
<dbReference type="EMBL" id="CAJNOK010037916">
    <property type="protein sequence ID" value="CAF1534415.1"/>
    <property type="molecule type" value="Genomic_DNA"/>
</dbReference>
<dbReference type="AlphaFoldDB" id="A0A8S2U2M8"/>
<accession>A0A8S2U2M8</accession>
<sequence>VEYRESSSPPRSTDTYWPWKIRV</sequence>
<reference evidence="2" key="1">
    <citation type="submission" date="2021-02" db="EMBL/GenBank/DDBJ databases">
        <authorList>
            <person name="Nowell W R."/>
        </authorList>
    </citation>
    <scope>NUCLEOTIDE SEQUENCE</scope>
</reference>
<dbReference type="EMBL" id="CAJOBA010060178">
    <property type="protein sequence ID" value="CAF4321776.1"/>
    <property type="molecule type" value="Genomic_DNA"/>
</dbReference>
<evidence type="ECO:0000313" key="2">
    <source>
        <dbReference type="EMBL" id="CAF4321776.1"/>
    </source>
</evidence>
<gene>
    <name evidence="1" type="ORF">OVA965_LOCUS38429</name>
    <name evidence="2" type="ORF">TMI583_LOCUS39615</name>
</gene>
<name>A0A8S2U2M8_9BILA</name>
<evidence type="ECO:0000313" key="1">
    <source>
        <dbReference type="EMBL" id="CAF1534415.1"/>
    </source>
</evidence>
<proteinExistence type="predicted"/>
<comment type="caution">
    <text evidence="2">The sequence shown here is derived from an EMBL/GenBank/DDBJ whole genome shotgun (WGS) entry which is preliminary data.</text>
</comment>
<dbReference type="Proteomes" id="UP000677228">
    <property type="component" value="Unassembled WGS sequence"/>
</dbReference>